<dbReference type="Pfam" id="PF00106">
    <property type="entry name" value="adh_short"/>
    <property type="match status" value="1"/>
</dbReference>
<dbReference type="PANTHER" id="PTHR43431">
    <property type="entry name" value="OXIDOREDUCTASE, SHORT CHAIN DEHYDROGENASE/REDUCTASE FAMILY (AFU_ORTHOLOGUE AFUA_5G14000)"/>
    <property type="match status" value="1"/>
</dbReference>
<comment type="caution">
    <text evidence="1">The sequence shown here is derived from an EMBL/GenBank/DDBJ whole genome shotgun (WGS) entry which is preliminary data.</text>
</comment>
<gene>
    <name evidence="1" type="ORF">GIY30_19535</name>
</gene>
<organism evidence="1 2">
    <name type="scientific">Gordonia mangrovi</name>
    <dbReference type="NCBI Taxonomy" id="2665643"/>
    <lineage>
        <taxon>Bacteria</taxon>
        <taxon>Bacillati</taxon>
        <taxon>Actinomycetota</taxon>
        <taxon>Actinomycetes</taxon>
        <taxon>Mycobacteriales</taxon>
        <taxon>Gordoniaceae</taxon>
        <taxon>Gordonia</taxon>
    </lineage>
</organism>
<name>A0A6L7GXZ6_9ACTN</name>
<accession>A0A6L7GXZ6</accession>
<dbReference type="EMBL" id="WMBR01000005">
    <property type="protein sequence ID" value="MXP23535.1"/>
    <property type="molecule type" value="Genomic_DNA"/>
</dbReference>
<keyword evidence="2" id="KW-1185">Reference proteome</keyword>
<evidence type="ECO:0000313" key="1">
    <source>
        <dbReference type="EMBL" id="MXP23535.1"/>
    </source>
</evidence>
<dbReference type="AlphaFoldDB" id="A0A6L7GXZ6"/>
<dbReference type="SUPFAM" id="SSF51735">
    <property type="entry name" value="NAD(P)-binding Rossmann-fold domains"/>
    <property type="match status" value="1"/>
</dbReference>
<dbReference type="CDD" id="cd05233">
    <property type="entry name" value="SDR_c"/>
    <property type="match status" value="1"/>
</dbReference>
<dbReference type="RefSeq" id="WP_160903684.1">
    <property type="nucleotide sequence ID" value="NZ_CP102850.1"/>
</dbReference>
<dbReference type="Proteomes" id="UP000475545">
    <property type="component" value="Unassembled WGS sequence"/>
</dbReference>
<evidence type="ECO:0000313" key="2">
    <source>
        <dbReference type="Proteomes" id="UP000475545"/>
    </source>
</evidence>
<reference evidence="1 2" key="1">
    <citation type="submission" date="2019-11" db="EMBL/GenBank/DDBJ databases">
        <title>Gordonia sp. nov., a novel actinobacterium isolated from mangrove soil in Hainan.</title>
        <authorList>
            <person name="Huang X."/>
            <person name="Xie Y."/>
            <person name="Chu X."/>
            <person name="Xiao K."/>
        </authorList>
    </citation>
    <scope>NUCLEOTIDE SEQUENCE [LARGE SCALE GENOMIC DNA]</scope>
    <source>
        <strain evidence="1 2">HNM0687</strain>
    </source>
</reference>
<dbReference type="InterPro" id="IPR002347">
    <property type="entry name" value="SDR_fam"/>
</dbReference>
<protein>
    <submittedName>
        <fullName evidence="1">SDR family NAD(P)-dependent oxidoreductase</fullName>
    </submittedName>
</protein>
<sequence length="222" mass="22729">MPTIAIVGAGPGMGLAIARTFGAHGFDVALISRTQKNLDALAAELAGEGITAKGFAADVCDHTALTGALRSAATEFGQIDVLEYSPVDAAGTQMVSPSTASPADIQAQIEQQLYGAIAATQAVLPAMREAGSGTLLFTTGGGSVDPNPMLGNVNAAAAALRNWTLNLHKELADTGVQATHVAISVWIGDGPEGVPTASADQIAPVYWDLHIERDRAEHVFTG</sequence>
<dbReference type="Gene3D" id="3.40.50.720">
    <property type="entry name" value="NAD(P)-binding Rossmann-like Domain"/>
    <property type="match status" value="1"/>
</dbReference>
<dbReference type="PANTHER" id="PTHR43431:SF7">
    <property type="entry name" value="OXIDOREDUCTASE, SHORT CHAIN DEHYDROGENASE_REDUCTASE FAMILY (AFU_ORTHOLOGUE AFUA_5G14000)"/>
    <property type="match status" value="1"/>
</dbReference>
<proteinExistence type="predicted"/>
<dbReference type="InterPro" id="IPR036291">
    <property type="entry name" value="NAD(P)-bd_dom_sf"/>
</dbReference>